<evidence type="ECO:0000313" key="4">
    <source>
        <dbReference type="Proteomes" id="UP000595437"/>
    </source>
</evidence>
<accession>A0A7T8GU04</accession>
<organism evidence="3 4">
    <name type="scientific">Caligus rogercresseyi</name>
    <name type="common">Sea louse</name>
    <dbReference type="NCBI Taxonomy" id="217165"/>
    <lineage>
        <taxon>Eukaryota</taxon>
        <taxon>Metazoa</taxon>
        <taxon>Ecdysozoa</taxon>
        <taxon>Arthropoda</taxon>
        <taxon>Crustacea</taxon>
        <taxon>Multicrustacea</taxon>
        <taxon>Hexanauplia</taxon>
        <taxon>Copepoda</taxon>
        <taxon>Siphonostomatoida</taxon>
        <taxon>Caligidae</taxon>
        <taxon>Caligus</taxon>
    </lineage>
</organism>
<evidence type="ECO:0000313" key="3">
    <source>
        <dbReference type="EMBL" id="QQP37760.1"/>
    </source>
</evidence>
<dbReference type="PROSITE" id="PS50835">
    <property type="entry name" value="IG_LIKE"/>
    <property type="match status" value="1"/>
</dbReference>
<dbReference type="SUPFAM" id="SSF48726">
    <property type="entry name" value="Immunoglobulin"/>
    <property type="match status" value="3"/>
</dbReference>
<dbReference type="InterPro" id="IPR036179">
    <property type="entry name" value="Ig-like_dom_sf"/>
</dbReference>
<name>A0A7T8GU04_CALRO</name>
<feature type="domain" description="Ig-like" evidence="2">
    <location>
        <begin position="200"/>
        <end position="293"/>
    </location>
</feature>
<proteinExistence type="predicted"/>
<dbReference type="AlphaFoldDB" id="A0A7T8GU04"/>
<keyword evidence="1" id="KW-0393">Immunoglobulin domain</keyword>
<dbReference type="InterPro" id="IPR013098">
    <property type="entry name" value="Ig_I-set"/>
</dbReference>
<dbReference type="PANTHER" id="PTHR47633">
    <property type="entry name" value="IMMUNOGLOBULIN"/>
    <property type="match status" value="1"/>
</dbReference>
<dbReference type="Gene3D" id="2.60.40.10">
    <property type="entry name" value="Immunoglobulins"/>
    <property type="match status" value="3"/>
</dbReference>
<dbReference type="Pfam" id="PF07679">
    <property type="entry name" value="I-set"/>
    <property type="match status" value="1"/>
</dbReference>
<sequence>MRTLCVKKISDADIGTYKCIAQNKEGERESAGSLEIVEFIEKGKHDAPEFLKKIGDELVFRGMSARFTALVTGTPEPDYEFFFNGNPLFPTDRIHIVRERTGLIRLSMAYVEESDIGVYGLKVTNVHGEAYCEAKLMYDGLEIMPGQTLGELYKGFDKNGVVRLQISRFSQEDVGTYECFAKNDFGEMSQPVIMIMAQYPEFLKAPTDVNLIGVNGGKIECEIFGVPKPKVVWYKDFAPLKEPSERSKQIIPRTKGFEKFYHLCEEIGRGTQGVTYFVQQTVPIEADQSGHHCIEEAESKYWWLHRGVKDKAPTIDPVMVPYRFTGGNFAAKMMYGSNVYKQWMLNELK</sequence>
<dbReference type="EMBL" id="CP045901">
    <property type="protein sequence ID" value="QQP37760.1"/>
    <property type="molecule type" value="Genomic_DNA"/>
</dbReference>
<evidence type="ECO:0000256" key="1">
    <source>
        <dbReference type="ARBA" id="ARBA00023319"/>
    </source>
</evidence>
<dbReference type="InterPro" id="IPR013783">
    <property type="entry name" value="Ig-like_fold"/>
</dbReference>
<gene>
    <name evidence="3" type="ORF">FKW44_018147</name>
</gene>
<dbReference type="OrthoDB" id="6371610at2759"/>
<dbReference type="PANTHER" id="PTHR47633:SF4">
    <property type="entry name" value="MYOPALLADIN ISOFORM X1"/>
    <property type="match status" value="1"/>
</dbReference>
<dbReference type="InterPro" id="IPR007110">
    <property type="entry name" value="Ig-like_dom"/>
</dbReference>
<dbReference type="FunFam" id="2.60.40.10:FF:000107">
    <property type="entry name" value="Myosin, light chain kinase a"/>
    <property type="match status" value="1"/>
</dbReference>
<dbReference type="Proteomes" id="UP000595437">
    <property type="component" value="Chromosome 12"/>
</dbReference>
<evidence type="ECO:0000259" key="2">
    <source>
        <dbReference type="PROSITE" id="PS50835"/>
    </source>
</evidence>
<keyword evidence="4" id="KW-1185">Reference proteome</keyword>
<protein>
    <submittedName>
        <fullName evidence="3">Muscle Mline assembly protein unc89like</fullName>
    </submittedName>
</protein>
<reference evidence="4" key="1">
    <citation type="submission" date="2021-01" db="EMBL/GenBank/DDBJ databases">
        <title>Caligus Genome Assembly.</title>
        <authorList>
            <person name="Gallardo-Escarate C."/>
        </authorList>
    </citation>
    <scope>NUCLEOTIDE SEQUENCE [LARGE SCALE GENOMIC DNA]</scope>
</reference>